<proteinExistence type="inferred from homology"/>
<dbReference type="GO" id="GO:0016787">
    <property type="term" value="F:hydrolase activity"/>
    <property type="evidence" value="ECO:0007669"/>
    <property type="project" value="UniProtKB-KW"/>
</dbReference>
<evidence type="ECO:0000259" key="7">
    <source>
        <dbReference type="SMART" id="SM00833"/>
    </source>
</evidence>
<feature type="domain" description="CobW C-terminal" evidence="7">
    <location>
        <begin position="336"/>
        <end position="500"/>
    </location>
</feature>
<keyword evidence="9" id="KW-1185">Reference proteome</keyword>
<dbReference type="Pfam" id="PF02492">
    <property type="entry name" value="cobW"/>
    <property type="match status" value="1"/>
</dbReference>
<dbReference type="InterPro" id="IPR051927">
    <property type="entry name" value="Zn_Chap_cDPG_Synth"/>
</dbReference>
<keyword evidence="3" id="KW-0143">Chaperone</keyword>
<dbReference type="InterPro" id="IPR027417">
    <property type="entry name" value="P-loop_NTPase"/>
</dbReference>
<comment type="similarity">
    <text evidence="4">Belongs to the SIMIBI class G3E GTPase family. ZNG1 subfamily.</text>
</comment>
<dbReference type="InterPro" id="IPR036627">
    <property type="entry name" value="CobW-likC_sf"/>
</dbReference>
<dbReference type="PANTHER" id="PTHR43603:SF1">
    <property type="entry name" value="ZINC-REGULATED GTPASE METALLOPROTEIN ACTIVATOR 1"/>
    <property type="match status" value="1"/>
</dbReference>
<evidence type="ECO:0000313" key="9">
    <source>
        <dbReference type="Proteomes" id="UP001165065"/>
    </source>
</evidence>
<evidence type="ECO:0000256" key="1">
    <source>
        <dbReference type="ARBA" id="ARBA00022741"/>
    </source>
</evidence>
<evidence type="ECO:0000256" key="5">
    <source>
        <dbReference type="ARBA" id="ARBA00049117"/>
    </source>
</evidence>
<evidence type="ECO:0000256" key="2">
    <source>
        <dbReference type="ARBA" id="ARBA00022801"/>
    </source>
</evidence>
<gene>
    <name evidence="8" type="ORF">TrCOL_g12499</name>
</gene>
<dbReference type="InterPro" id="IPR011629">
    <property type="entry name" value="CobW-like_C"/>
</dbReference>
<dbReference type="SUPFAM" id="SSF52540">
    <property type="entry name" value="P-loop containing nucleoside triphosphate hydrolases"/>
    <property type="match status" value="1"/>
</dbReference>
<organism evidence="8 9">
    <name type="scientific">Triparma columacea</name>
    <dbReference type="NCBI Taxonomy" id="722753"/>
    <lineage>
        <taxon>Eukaryota</taxon>
        <taxon>Sar</taxon>
        <taxon>Stramenopiles</taxon>
        <taxon>Ochrophyta</taxon>
        <taxon>Bolidophyceae</taxon>
        <taxon>Parmales</taxon>
        <taxon>Triparmaceae</taxon>
        <taxon>Triparma</taxon>
    </lineage>
</organism>
<dbReference type="CDD" id="cd03112">
    <property type="entry name" value="CobW-like"/>
    <property type="match status" value="1"/>
</dbReference>
<accession>A0A9W7GQ62</accession>
<dbReference type="SMART" id="SM00833">
    <property type="entry name" value="CobW_C"/>
    <property type="match status" value="1"/>
</dbReference>
<dbReference type="GO" id="GO:0000166">
    <property type="term" value="F:nucleotide binding"/>
    <property type="evidence" value="ECO:0007669"/>
    <property type="project" value="UniProtKB-KW"/>
</dbReference>
<keyword evidence="1" id="KW-0547">Nucleotide-binding</keyword>
<evidence type="ECO:0000313" key="8">
    <source>
        <dbReference type="EMBL" id="GMI48683.1"/>
    </source>
</evidence>
<dbReference type="EMBL" id="BRYA01000417">
    <property type="protein sequence ID" value="GMI48683.1"/>
    <property type="molecule type" value="Genomic_DNA"/>
</dbReference>
<reference evidence="9" key="1">
    <citation type="journal article" date="2023" name="Commun. Biol.">
        <title>Genome analysis of Parmales, the sister group of diatoms, reveals the evolutionary specialization of diatoms from phago-mixotrophs to photoautotrophs.</title>
        <authorList>
            <person name="Ban H."/>
            <person name="Sato S."/>
            <person name="Yoshikawa S."/>
            <person name="Yamada K."/>
            <person name="Nakamura Y."/>
            <person name="Ichinomiya M."/>
            <person name="Sato N."/>
            <person name="Blanc-Mathieu R."/>
            <person name="Endo H."/>
            <person name="Kuwata A."/>
            <person name="Ogata H."/>
        </authorList>
    </citation>
    <scope>NUCLEOTIDE SEQUENCE [LARGE SCALE GENOMIC DNA]</scope>
</reference>
<feature type="region of interest" description="Disordered" evidence="6">
    <location>
        <begin position="283"/>
        <end position="303"/>
    </location>
</feature>
<feature type="compositionally biased region" description="Basic and acidic residues" evidence="6">
    <location>
        <begin position="284"/>
        <end position="294"/>
    </location>
</feature>
<sequence>MRASSPFIHQSIDTGACTFTPSTRLTPFMRLFSSCSSSSLTSHEESRIPITLLSGFLGSGKTTTLKHILQNNEGFKVGVIVNDVASVNIDANLIKNDRAQIVSPNEASSSVPTVQLQNGCACCSLSDELANSIEQLLDVGGDKGFDQIVVELSGVADPNQVKGNFETLILQNHPLVDKVDLRKPNVVTLVDAATFGRDWMTWNTAGDREGWTEEGDSCSEQLLITELLAEQVEAADTLLVNKCDLVKGGEQRQVEDMVKGLNGKARIFKSEFGNAPVVEILKSGGEREKEKELGEGGGCGDPTCSKPGCGDTGHSHTHSHDHKDGAKEEMPVLSAITSFTYKAERPFNLERLLGILNTWPVPTKDTFDLEAVSKYRSQEAKMPDGRKISNPFISILRSKGFVWIAPVEWGGETEDSWRHDAAMYWSHAGKHFGINQAGKWWGTLEKEEIYRFLEGREGEAERVFREDWKNDEFGDRRQEIVFIGVNYDEDKIREALDGALLDGEEWERYKEKAKERGEGVVNVL</sequence>
<evidence type="ECO:0000256" key="3">
    <source>
        <dbReference type="ARBA" id="ARBA00023186"/>
    </source>
</evidence>
<dbReference type="Gene3D" id="3.40.50.300">
    <property type="entry name" value="P-loop containing nucleotide triphosphate hydrolases"/>
    <property type="match status" value="1"/>
</dbReference>
<dbReference type="PANTHER" id="PTHR43603">
    <property type="entry name" value="COBW DOMAIN-CONTAINING PROTEIN DDB_G0274527"/>
    <property type="match status" value="1"/>
</dbReference>
<keyword evidence="2" id="KW-0378">Hydrolase</keyword>
<comment type="caution">
    <text evidence="8">The sequence shown here is derived from an EMBL/GenBank/DDBJ whole genome shotgun (WGS) entry which is preliminary data.</text>
</comment>
<dbReference type="Gene3D" id="3.30.1220.10">
    <property type="entry name" value="CobW-like, C-terminal domain"/>
    <property type="match status" value="1"/>
</dbReference>
<comment type="catalytic activity">
    <reaction evidence="5">
        <text>GTP + H2O = GDP + phosphate + H(+)</text>
        <dbReference type="Rhea" id="RHEA:19669"/>
        <dbReference type="ChEBI" id="CHEBI:15377"/>
        <dbReference type="ChEBI" id="CHEBI:15378"/>
        <dbReference type="ChEBI" id="CHEBI:37565"/>
        <dbReference type="ChEBI" id="CHEBI:43474"/>
        <dbReference type="ChEBI" id="CHEBI:58189"/>
    </reaction>
    <physiologicalReaction direction="left-to-right" evidence="5">
        <dbReference type="Rhea" id="RHEA:19670"/>
    </physiologicalReaction>
</comment>
<dbReference type="OrthoDB" id="272672at2759"/>
<dbReference type="Pfam" id="PF07683">
    <property type="entry name" value="CobW_C"/>
    <property type="match status" value="1"/>
</dbReference>
<evidence type="ECO:0000256" key="6">
    <source>
        <dbReference type="SAM" id="MobiDB-lite"/>
    </source>
</evidence>
<protein>
    <recommendedName>
        <fullName evidence="7">CobW C-terminal domain-containing protein</fullName>
    </recommendedName>
</protein>
<dbReference type="AlphaFoldDB" id="A0A9W7GQ62"/>
<dbReference type="Proteomes" id="UP001165065">
    <property type="component" value="Unassembled WGS sequence"/>
</dbReference>
<dbReference type="SUPFAM" id="SSF90002">
    <property type="entry name" value="Hypothetical protein YjiA, C-terminal domain"/>
    <property type="match status" value="1"/>
</dbReference>
<evidence type="ECO:0000256" key="4">
    <source>
        <dbReference type="ARBA" id="ARBA00034320"/>
    </source>
</evidence>
<name>A0A9W7GQ62_9STRA</name>
<dbReference type="InterPro" id="IPR003495">
    <property type="entry name" value="CobW/HypB/UreG_nucleotide-bd"/>
</dbReference>